<reference evidence="1" key="1">
    <citation type="journal article" date="2021" name="Proc. Natl. Acad. Sci. U.S.A.">
        <title>A Catalog of Tens of Thousands of Viruses from Human Metagenomes Reveals Hidden Associations with Chronic Diseases.</title>
        <authorList>
            <person name="Tisza M.J."/>
            <person name="Buck C.B."/>
        </authorList>
    </citation>
    <scope>NUCLEOTIDE SEQUENCE</scope>
    <source>
        <strain evidence="1">Ctg2R45</strain>
    </source>
</reference>
<organism evidence="1">
    <name type="scientific">Ackermannviridae sp</name>
    <dbReference type="NCBI Taxonomy" id="2831612"/>
    <lineage>
        <taxon>Viruses</taxon>
        <taxon>Duplodnaviria</taxon>
        <taxon>Heunggongvirae</taxon>
        <taxon>Uroviricota</taxon>
        <taxon>Caudoviricetes</taxon>
        <taxon>Pantevenvirales</taxon>
        <taxon>Ackermannviridae</taxon>
    </lineage>
</organism>
<sequence length="30" mass="3289">MFHAHSEICTNMKHADCASCTCCMTGQDVL</sequence>
<accession>A0A8S5VPH0</accession>
<evidence type="ECO:0000313" key="1">
    <source>
        <dbReference type="EMBL" id="DAG94378.1"/>
    </source>
</evidence>
<proteinExistence type="predicted"/>
<dbReference type="EMBL" id="BK035339">
    <property type="protein sequence ID" value="DAG94378.1"/>
    <property type="molecule type" value="Genomic_DNA"/>
</dbReference>
<protein>
    <submittedName>
        <fullName evidence="1">Uncharacterized protein</fullName>
    </submittedName>
</protein>
<name>A0A8S5VPH0_9CAUD</name>